<dbReference type="Proteomes" id="UP000199400">
    <property type="component" value="Unassembled WGS sequence"/>
</dbReference>
<dbReference type="Gene3D" id="1.10.260.40">
    <property type="entry name" value="lambda repressor-like DNA-binding domains"/>
    <property type="match status" value="1"/>
</dbReference>
<protein>
    <submittedName>
        <fullName evidence="2">Uncharacterized protein</fullName>
    </submittedName>
</protein>
<evidence type="ECO:0000313" key="3">
    <source>
        <dbReference type="Proteomes" id="UP000199400"/>
    </source>
</evidence>
<evidence type="ECO:0000256" key="1">
    <source>
        <dbReference type="SAM" id="MobiDB-lite"/>
    </source>
</evidence>
<dbReference type="GO" id="GO:0003677">
    <property type="term" value="F:DNA binding"/>
    <property type="evidence" value="ECO:0007669"/>
    <property type="project" value="InterPro"/>
</dbReference>
<proteinExistence type="predicted"/>
<dbReference type="SUPFAM" id="SSF47413">
    <property type="entry name" value="lambda repressor-like DNA-binding domains"/>
    <property type="match status" value="1"/>
</dbReference>
<dbReference type="STRING" id="54.SAMN02745121_08963"/>
<sequence length="272" mass="30456">MRAVNLELTPIHCAQIRKGLRLSVKTLADVLAVYPKTVDNWERRQRSWASGLAGDFMAALGFAMCHLGPEQAWGPPWLSRRQRLVWILRAAATASRDSCLGRVSMVPTFLEALQPQGRIRYRVAARDELEVEGEGPSPRLCLRVRRRLGLQMKELAQLLAVSDNTIATWERGQPVHGLEADVYCALDASLQRLDRAAAWGLPGLARHRRLLHVLQHGLAADPTTCAAPPPELCLSEPLPLLPGTMLRVRPENLDRREPWTTNESDRAKRSRP</sequence>
<gene>
    <name evidence="2" type="ORF">SAMN02745121_08963</name>
</gene>
<organism evidence="2 3">
    <name type="scientific">Nannocystis exedens</name>
    <dbReference type="NCBI Taxonomy" id="54"/>
    <lineage>
        <taxon>Bacteria</taxon>
        <taxon>Pseudomonadati</taxon>
        <taxon>Myxococcota</taxon>
        <taxon>Polyangia</taxon>
        <taxon>Nannocystales</taxon>
        <taxon>Nannocystaceae</taxon>
        <taxon>Nannocystis</taxon>
    </lineage>
</organism>
<dbReference type="AlphaFoldDB" id="A0A1I2IVA8"/>
<dbReference type="EMBL" id="FOMX01000084">
    <property type="protein sequence ID" value="SFF45598.1"/>
    <property type="molecule type" value="Genomic_DNA"/>
</dbReference>
<dbReference type="InterPro" id="IPR010982">
    <property type="entry name" value="Lambda_DNA-bd_dom_sf"/>
</dbReference>
<name>A0A1I2IVA8_9BACT</name>
<accession>A0A1I2IVA8</accession>
<feature type="region of interest" description="Disordered" evidence="1">
    <location>
        <begin position="252"/>
        <end position="272"/>
    </location>
</feature>
<reference evidence="3" key="1">
    <citation type="submission" date="2016-10" db="EMBL/GenBank/DDBJ databases">
        <authorList>
            <person name="Varghese N."/>
            <person name="Submissions S."/>
        </authorList>
    </citation>
    <scope>NUCLEOTIDE SEQUENCE [LARGE SCALE GENOMIC DNA]</scope>
    <source>
        <strain evidence="3">ATCC 25963</strain>
    </source>
</reference>
<keyword evidence="3" id="KW-1185">Reference proteome</keyword>
<evidence type="ECO:0000313" key="2">
    <source>
        <dbReference type="EMBL" id="SFF45598.1"/>
    </source>
</evidence>